<keyword evidence="3" id="KW-0808">Transferase</keyword>
<organism evidence="3 4">
    <name type="scientific">Ancylostoma duodenale</name>
    <dbReference type="NCBI Taxonomy" id="51022"/>
    <lineage>
        <taxon>Eukaryota</taxon>
        <taxon>Metazoa</taxon>
        <taxon>Ecdysozoa</taxon>
        <taxon>Nematoda</taxon>
        <taxon>Chromadorea</taxon>
        <taxon>Rhabditida</taxon>
        <taxon>Rhabditina</taxon>
        <taxon>Rhabditomorpha</taxon>
        <taxon>Strongyloidea</taxon>
        <taxon>Ancylostomatidae</taxon>
        <taxon>Ancylostomatinae</taxon>
        <taxon>Ancylostoma</taxon>
    </lineage>
</organism>
<feature type="transmembrane region" description="Helical" evidence="1">
    <location>
        <begin position="42"/>
        <end position="65"/>
    </location>
</feature>
<sequence length="590" mass="67187">MSNERVDIQGLRGWAIILVVLFHFFPDFFPKGHLGMDMLKQILPLYYLALTCGLIALFAFCPPSYWAMNITSSRKAVALIANFKTAESAAEFNGRLLQNADDLFTHTWSLCVEIQWYLLAPLMFLAQRQAATDEKKFFAGSKYLQNPGLAFLPSFLTFVTIPISILQLPLTANALRLIVTALSAVLIYVGNYHKAAVLYNPILVFVGDISYSLYLFHWPLYVVFRSNLQLIQNGFLFIMVLSFIIAAASHQFFEKNYLKYPPNTILSLIAVLFLSSTLLAMQSNDAFESEYGSGTVDYSTINIDDAGWNMTLMRLLNAKENDPQLNIENRGCNYTNRFTDKAMKPYGFCSMEDGTGEYDMLVIGNNYACNQGEVVYNAFKKHAKKFNVFCLEDCELLTRTSPKICKEPLNYTAIVEELRPDVVFLISRAISAKVPYESNIDDDKILKEHRQAVNEIELIVKKLYILQALPSCVPSCSKKAQEFIRKGAQLYQIDEGLIARDDHFARVRIQELARRCRKCEVFDYSPVLVETTTGRYLGYNPSNNLMYLDDSGNFNRFGKERIQIVLDRLSEKFNISVPSPQYMSQCRSDL</sequence>
<dbReference type="PANTHER" id="PTHR23028">
    <property type="entry name" value="ACETYLTRANSFERASE"/>
    <property type="match status" value="1"/>
</dbReference>
<dbReference type="OrthoDB" id="5825384at2759"/>
<keyword evidence="3" id="KW-0012">Acyltransferase</keyword>
<feature type="transmembrane region" description="Helical" evidence="1">
    <location>
        <begin position="174"/>
        <end position="190"/>
    </location>
</feature>
<evidence type="ECO:0000313" key="3">
    <source>
        <dbReference type="EMBL" id="KIH65099.1"/>
    </source>
</evidence>
<proteinExistence type="predicted"/>
<dbReference type="GO" id="GO:0000271">
    <property type="term" value="P:polysaccharide biosynthetic process"/>
    <property type="evidence" value="ECO:0007669"/>
    <property type="project" value="TreeGrafter"/>
</dbReference>
<evidence type="ECO:0000259" key="2">
    <source>
        <dbReference type="Pfam" id="PF19040"/>
    </source>
</evidence>
<feature type="transmembrane region" description="Helical" evidence="1">
    <location>
        <begin position="147"/>
        <end position="168"/>
    </location>
</feature>
<feature type="transmembrane region" description="Helical" evidence="1">
    <location>
        <begin position="202"/>
        <end position="224"/>
    </location>
</feature>
<dbReference type="InterPro" id="IPR043968">
    <property type="entry name" value="SGNH"/>
</dbReference>
<feature type="domain" description="SGNH" evidence="2">
    <location>
        <begin position="343"/>
        <end position="550"/>
    </location>
</feature>
<evidence type="ECO:0000256" key="1">
    <source>
        <dbReference type="SAM" id="Phobius"/>
    </source>
</evidence>
<dbReference type="GO" id="GO:0016020">
    <property type="term" value="C:membrane"/>
    <property type="evidence" value="ECO:0007669"/>
    <property type="project" value="TreeGrafter"/>
</dbReference>
<dbReference type="InterPro" id="IPR050879">
    <property type="entry name" value="Acyltransferase_3"/>
</dbReference>
<dbReference type="PANTHER" id="PTHR23028:SF53">
    <property type="entry name" value="ACYL_TRANSF_3 DOMAIN-CONTAINING PROTEIN"/>
    <property type="match status" value="1"/>
</dbReference>
<dbReference type="AlphaFoldDB" id="A0A0C2H0N6"/>
<feature type="transmembrane region" description="Helical" evidence="1">
    <location>
        <begin position="230"/>
        <end position="248"/>
    </location>
</feature>
<keyword evidence="4" id="KW-1185">Reference proteome</keyword>
<keyword evidence="1" id="KW-0812">Transmembrane</keyword>
<keyword evidence="1" id="KW-1133">Transmembrane helix</keyword>
<keyword evidence="1" id="KW-0472">Membrane</keyword>
<protein>
    <submittedName>
        <fullName evidence="3">Acyltransferase</fullName>
    </submittedName>
</protein>
<gene>
    <name evidence="3" type="ORF">ANCDUO_04582</name>
</gene>
<reference evidence="3 4" key="1">
    <citation type="submission" date="2013-12" db="EMBL/GenBank/DDBJ databases">
        <title>Draft genome of the parsitic nematode Ancylostoma duodenale.</title>
        <authorList>
            <person name="Mitreva M."/>
        </authorList>
    </citation>
    <scope>NUCLEOTIDE SEQUENCE [LARGE SCALE GENOMIC DNA]</scope>
    <source>
        <strain evidence="3 4">Zhejiang</strain>
    </source>
</reference>
<feature type="transmembrane region" description="Helical" evidence="1">
    <location>
        <begin position="260"/>
        <end position="281"/>
    </location>
</feature>
<accession>A0A0C2H0N6</accession>
<dbReference type="GO" id="GO:0016746">
    <property type="term" value="F:acyltransferase activity"/>
    <property type="evidence" value="ECO:0007669"/>
    <property type="project" value="UniProtKB-KW"/>
</dbReference>
<name>A0A0C2H0N6_9BILA</name>
<dbReference type="Pfam" id="PF19040">
    <property type="entry name" value="SGNH"/>
    <property type="match status" value="1"/>
</dbReference>
<evidence type="ECO:0000313" key="4">
    <source>
        <dbReference type="Proteomes" id="UP000054047"/>
    </source>
</evidence>
<dbReference type="EMBL" id="KN727708">
    <property type="protein sequence ID" value="KIH65099.1"/>
    <property type="molecule type" value="Genomic_DNA"/>
</dbReference>
<feature type="transmembrane region" description="Helical" evidence="1">
    <location>
        <begin position="12"/>
        <end position="30"/>
    </location>
</feature>
<dbReference type="Proteomes" id="UP000054047">
    <property type="component" value="Unassembled WGS sequence"/>
</dbReference>